<feature type="chain" id="PRO_5047522798" description="Secreted protein" evidence="1">
    <location>
        <begin position="20"/>
        <end position="202"/>
    </location>
</feature>
<comment type="caution">
    <text evidence="2">The sequence shown here is derived from an EMBL/GenBank/DDBJ whole genome shotgun (WGS) entry which is preliminary data.</text>
</comment>
<organism evidence="2 3">
    <name type="scientific">Diaporthe australafricana</name>
    <dbReference type="NCBI Taxonomy" id="127596"/>
    <lineage>
        <taxon>Eukaryota</taxon>
        <taxon>Fungi</taxon>
        <taxon>Dikarya</taxon>
        <taxon>Ascomycota</taxon>
        <taxon>Pezizomycotina</taxon>
        <taxon>Sordariomycetes</taxon>
        <taxon>Sordariomycetidae</taxon>
        <taxon>Diaporthales</taxon>
        <taxon>Diaporthaceae</taxon>
        <taxon>Diaporthe</taxon>
    </lineage>
</organism>
<reference evidence="2 3" key="1">
    <citation type="journal article" date="2024" name="IMA Fungus">
        <title>IMA Genome - F19 : A genome assembly and annotation guide to empower mycologists, including annotated draft genome sequences of Ceratocystis pirilliformis, Diaporthe australafricana, Fusarium ophioides, Paecilomyces lecythidis, and Sporothrix stenoceras.</title>
        <authorList>
            <person name="Aylward J."/>
            <person name="Wilson A.M."/>
            <person name="Visagie C.M."/>
            <person name="Spraker J."/>
            <person name="Barnes I."/>
            <person name="Buitendag C."/>
            <person name="Ceriani C."/>
            <person name="Del Mar Angel L."/>
            <person name="du Plessis D."/>
            <person name="Fuchs T."/>
            <person name="Gasser K."/>
            <person name="Kramer D."/>
            <person name="Li W."/>
            <person name="Munsamy K."/>
            <person name="Piso A."/>
            <person name="Price J.L."/>
            <person name="Sonnekus B."/>
            <person name="Thomas C."/>
            <person name="van der Nest A."/>
            <person name="van Dijk A."/>
            <person name="van Heerden A."/>
            <person name="van Vuuren N."/>
            <person name="Yilmaz N."/>
            <person name="Duong T.A."/>
            <person name="van der Merwe N.A."/>
            <person name="Wingfield M.J."/>
            <person name="Wingfield B.D."/>
        </authorList>
    </citation>
    <scope>NUCLEOTIDE SEQUENCE [LARGE SCALE GENOMIC DNA]</scope>
    <source>
        <strain evidence="2 3">CMW 18300</strain>
    </source>
</reference>
<dbReference type="Proteomes" id="UP001583177">
    <property type="component" value="Unassembled WGS sequence"/>
</dbReference>
<protein>
    <recommendedName>
        <fullName evidence="4">Secreted protein</fullName>
    </recommendedName>
</protein>
<keyword evidence="1" id="KW-0732">Signal</keyword>
<dbReference type="EMBL" id="JAWRVE010000057">
    <property type="protein sequence ID" value="KAL1866168.1"/>
    <property type="molecule type" value="Genomic_DNA"/>
</dbReference>
<proteinExistence type="predicted"/>
<name>A0ABR3WRJ6_9PEZI</name>
<evidence type="ECO:0000256" key="1">
    <source>
        <dbReference type="SAM" id="SignalP"/>
    </source>
</evidence>
<sequence length="202" mass="21714">MKLNLFSVASLAILSIATALPTDTSTSNPILLERAGSTCSSDSFEADDGQVVTQAVAAKYLKDNQPKVGPKSVFYNGAGVDASQATSFAKSIGGHSYNMVWNEFGSKAFDRQCNWSHHVTTKVLQEALSGGLAEVSKGVAYLYTTDGTKLDPNNVWTRIEYPALKKNGVKVCIVAAGTSPRKMQWYEGESTIKFTAKGDECK</sequence>
<evidence type="ECO:0000313" key="2">
    <source>
        <dbReference type="EMBL" id="KAL1866168.1"/>
    </source>
</evidence>
<evidence type="ECO:0008006" key="4">
    <source>
        <dbReference type="Google" id="ProtNLM"/>
    </source>
</evidence>
<gene>
    <name evidence="2" type="ORF">Daus18300_006832</name>
</gene>
<keyword evidence="3" id="KW-1185">Reference proteome</keyword>
<accession>A0ABR3WRJ6</accession>
<evidence type="ECO:0000313" key="3">
    <source>
        <dbReference type="Proteomes" id="UP001583177"/>
    </source>
</evidence>
<feature type="signal peptide" evidence="1">
    <location>
        <begin position="1"/>
        <end position="19"/>
    </location>
</feature>